<accession>A0A9D4GL54</accession>
<organism evidence="2 3">
    <name type="scientific">Dreissena polymorpha</name>
    <name type="common">Zebra mussel</name>
    <name type="synonym">Mytilus polymorpha</name>
    <dbReference type="NCBI Taxonomy" id="45954"/>
    <lineage>
        <taxon>Eukaryota</taxon>
        <taxon>Metazoa</taxon>
        <taxon>Spiralia</taxon>
        <taxon>Lophotrochozoa</taxon>
        <taxon>Mollusca</taxon>
        <taxon>Bivalvia</taxon>
        <taxon>Autobranchia</taxon>
        <taxon>Heteroconchia</taxon>
        <taxon>Euheterodonta</taxon>
        <taxon>Imparidentia</taxon>
        <taxon>Neoheterodontei</taxon>
        <taxon>Myida</taxon>
        <taxon>Dreissenoidea</taxon>
        <taxon>Dreissenidae</taxon>
        <taxon>Dreissena</taxon>
    </lineage>
</organism>
<sequence>MPKATPSTAKTGKRKASSPPEAPQSRIAKLMADALSKDEGVLKEISQLILQKSDGTSNQAPEAEQASDDEQPSEQSIEEDLTSVTSDNNEGVNLGLFSTVHPPIDVKMRKAIMNKEYIDLSELIFDHQTTETTVIKRSDNQISTSVQKSAPKTIANIITWCRASQRFADVYVSKYPEETSGLFQYMSII</sequence>
<dbReference type="Proteomes" id="UP000828390">
    <property type="component" value="Unassembled WGS sequence"/>
</dbReference>
<feature type="region of interest" description="Disordered" evidence="1">
    <location>
        <begin position="1"/>
        <end position="31"/>
    </location>
</feature>
<evidence type="ECO:0000313" key="2">
    <source>
        <dbReference type="EMBL" id="KAH3817140.1"/>
    </source>
</evidence>
<dbReference type="AlphaFoldDB" id="A0A9D4GL54"/>
<name>A0A9D4GL54_DREPO</name>
<gene>
    <name evidence="2" type="ORF">DPMN_118669</name>
</gene>
<reference evidence="2" key="2">
    <citation type="submission" date="2020-11" db="EMBL/GenBank/DDBJ databases">
        <authorList>
            <person name="McCartney M.A."/>
            <person name="Auch B."/>
            <person name="Kono T."/>
            <person name="Mallez S."/>
            <person name="Becker A."/>
            <person name="Gohl D.M."/>
            <person name="Silverstein K.A.T."/>
            <person name="Koren S."/>
            <person name="Bechman K.B."/>
            <person name="Herman A."/>
            <person name="Abrahante J.E."/>
            <person name="Garbe J."/>
        </authorList>
    </citation>
    <scope>NUCLEOTIDE SEQUENCE</scope>
    <source>
        <strain evidence="2">Duluth1</strain>
        <tissue evidence="2">Whole animal</tissue>
    </source>
</reference>
<reference evidence="2" key="1">
    <citation type="journal article" date="2019" name="bioRxiv">
        <title>The Genome of the Zebra Mussel, Dreissena polymorpha: A Resource for Invasive Species Research.</title>
        <authorList>
            <person name="McCartney M.A."/>
            <person name="Auch B."/>
            <person name="Kono T."/>
            <person name="Mallez S."/>
            <person name="Zhang Y."/>
            <person name="Obille A."/>
            <person name="Becker A."/>
            <person name="Abrahante J.E."/>
            <person name="Garbe J."/>
            <person name="Badalamenti J.P."/>
            <person name="Herman A."/>
            <person name="Mangelson H."/>
            <person name="Liachko I."/>
            <person name="Sullivan S."/>
            <person name="Sone E.D."/>
            <person name="Koren S."/>
            <person name="Silverstein K.A.T."/>
            <person name="Beckman K.B."/>
            <person name="Gohl D.M."/>
        </authorList>
    </citation>
    <scope>NUCLEOTIDE SEQUENCE</scope>
    <source>
        <strain evidence="2">Duluth1</strain>
        <tissue evidence="2">Whole animal</tissue>
    </source>
</reference>
<feature type="region of interest" description="Disordered" evidence="1">
    <location>
        <begin position="52"/>
        <end position="88"/>
    </location>
</feature>
<comment type="caution">
    <text evidence="2">The sequence shown here is derived from an EMBL/GenBank/DDBJ whole genome shotgun (WGS) entry which is preliminary data.</text>
</comment>
<dbReference type="EMBL" id="JAIWYP010000005">
    <property type="protein sequence ID" value="KAH3817140.1"/>
    <property type="molecule type" value="Genomic_DNA"/>
</dbReference>
<proteinExistence type="predicted"/>
<evidence type="ECO:0000256" key="1">
    <source>
        <dbReference type="SAM" id="MobiDB-lite"/>
    </source>
</evidence>
<feature type="compositionally biased region" description="Polar residues" evidence="1">
    <location>
        <begin position="1"/>
        <end position="10"/>
    </location>
</feature>
<protein>
    <submittedName>
        <fullName evidence="2">Uncharacterized protein</fullName>
    </submittedName>
</protein>
<keyword evidence="3" id="KW-1185">Reference proteome</keyword>
<feature type="compositionally biased region" description="Acidic residues" evidence="1">
    <location>
        <begin position="65"/>
        <end position="81"/>
    </location>
</feature>
<evidence type="ECO:0000313" key="3">
    <source>
        <dbReference type="Proteomes" id="UP000828390"/>
    </source>
</evidence>